<dbReference type="PROSITE" id="PS50262">
    <property type="entry name" value="G_PROTEIN_RECEP_F1_2"/>
    <property type="match status" value="1"/>
</dbReference>
<evidence type="ECO:0000256" key="12">
    <source>
        <dbReference type="ARBA" id="ARBA00023180"/>
    </source>
</evidence>
<gene>
    <name evidence="17" type="primary">UVOP_1</name>
    <name evidence="17" type="ORF">Bhyg_08303</name>
</gene>
<feature type="transmembrane region" description="Helical" evidence="15">
    <location>
        <begin position="97"/>
        <end position="121"/>
    </location>
</feature>
<evidence type="ECO:0000313" key="17">
    <source>
        <dbReference type="EMBL" id="KAJ6643343.1"/>
    </source>
</evidence>
<dbReference type="Pfam" id="PF00001">
    <property type="entry name" value="7tm_1"/>
    <property type="match status" value="1"/>
</dbReference>
<keyword evidence="6" id="KW-0681">Retinal protein</keyword>
<dbReference type="PANTHER" id="PTHR24240">
    <property type="entry name" value="OPSIN"/>
    <property type="match status" value="1"/>
</dbReference>
<keyword evidence="4" id="KW-0716">Sensory transduction</keyword>
<keyword evidence="9" id="KW-0297">G-protein coupled receptor</keyword>
<keyword evidence="3" id="KW-0600">Photoreceptor protein</keyword>
<evidence type="ECO:0000256" key="1">
    <source>
        <dbReference type="ARBA" id="ARBA00004141"/>
    </source>
</evidence>
<evidence type="ECO:0000256" key="5">
    <source>
        <dbReference type="ARBA" id="ARBA00022692"/>
    </source>
</evidence>
<dbReference type="GO" id="GO:0004930">
    <property type="term" value="F:G protein-coupled receptor activity"/>
    <property type="evidence" value="ECO:0007669"/>
    <property type="project" value="UniProtKB-KW"/>
</dbReference>
<reference evidence="17" key="1">
    <citation type="submission" date="2022-07" db="EMBL/GenBank/DDBJ databases">
        <authorList>
            <person name="Trinca V."/>
            <person name="Uliana J.V.C."/>
            <person name="Torres T.T."/>
            <person name="Ward R.J."/>
            <person name="Monesi N."/>
        </authorList>
    </citation>
    <scope>NUCLEOTIDE SEQUENCE</scope>
    <source>
        <strain evidence="17">HSMRA1968</strain>
        <tissue evidence="17">Whole embryos</tissue>
    </source>
</reference>
<dbReference type="GO" id="GO:0016020">
    <property type="term" value="C:membrane"/>
    <property type="evidence" value="ECO:0007669"/>
    <property type="project" value="UniProtKB-SubCell"/>
</dbReference>
<keyword evidence="7 15" id="KW-1133">Transmembrane helix</keyword>
<dbReference type="PRINTS" id="PR00237">
    <property type="entry name" value="GPCRRHODOPSN"/>
</dbReference>
<proteinExistence type="inferred from homology"/>
<keyword evidence="10 15" id="KW-0472">Membrane</keyword>
<sequence length="272" mass="30938">MVVVVWCYSITFSIVPALNIGFSKYVPEGYLTSCSFDYLDKSTNARIFMFIFFIFAWCIPFCIITYCYVYILRVVISSRLHIRSSLNKQKTDIKLSLIVISVVILWFVAWTPYSIVALLGISGNEDKISPLGSMIPAVFCKASACIDPYVYSISHPRFRNELGRLFLGRSEASRTRATMRTSMHNTSYVGNQSRNPSIIRKYTVHESNTVNNTSLPKKNIQGPNVLLQNEVERETNFSAKIQEFQNGNGNKEIVAFNIYPEEIEFTSKGSIH</sequence>
<evidence type="ECO:0000256" key="14">
    <source>
        <dbReference type="ARBA" id="ARBA00023305"/>
    </source>
</evidence>
<evidence type="ECO:0000256" key="15">
    <source>
        <dbReference type="SAM" id="Phobius"/>
    </source>
</evidence>
<accession>A0A9Q0N4B9</accession>
<dbReference type="SUPFAM" id="SSF81321">
    <property type="entry name" value="Family A G protein-coupled receptor-like"/>
    <property type="match status" value="1"/>
</dbReference>
<keyword evidence="14" id="KW-0844">Vision</keyword>
<dbReference type="GO" id="GO:0007602">
    <property type="term" value="P:phototransduction"/>
    <property type="evidence" value="ECO:0007669"/>
    <property type="project" value="UniProtKB-KW"/>
</dbReference>
<dbReference type="Gene3D" id="1.20.1070.10">
    <property type="entry name" value="Rhodopsin 7-helix transmembrane proteins"/>
    <property type="match status" value="1"/>
</dbReference>
<dbReference type="AlphaFoldDB" id="A0A9Q0N4B9"/>
<keyword evidence="18" id="KW-1185">Reference proteome</keyword>
<evidence type="ECO:0000259" key="16">
    <source>
        <dbReference type="PROSITE" id="PS50262"/>
    </source>
</evidence>
<evidence type="ECO:0000256" key="9">
    <source>
        <dbReference type="ARBA" id="ARBA00023040"/>
    </source>
</evidence>
<evidence type="ECO:0000256" key="11">
    <source>
        <dbReference type="ARBA" id="ARBA00023170"/>
    </source>
</evidence>
<evidence type="ECO:0000256" key="4">
    <source>
        <dbReference type="ARBA" id="ARBA00022606"/>
    </source>
</evidence>
<keyword evidence="13" id="KW-0807">Transducer</keyword>
<evidence type="ECO:0000256" key="13">
    <source>
        <dbReference type="ARBA" id="ARBA00023224"/>
    </source>
</evidence>
<comment type="similarity">
    <text evidence="2">Belongs to the G-protein coupled receptor 1 family.</text>
</comment>
<dbReference type="InterPro" id="IPR027430">
    <property type="entry name" value="Retinal_BS"/>
</dbReference>
<dbReference type="OrthoDB" id="10015560at2759"/>
<name>A0A9Q0N4B9_9DIPT</name>
<evidence type="ECO:0000256" key="8">
    <source>
        <dbReference type="ARBA" id="ARBA00022991"/>
    </source>
</evidence>
<feature type="transmembrane region" description="Helical" evidence="15">
    <location>
        <begin position="47"/>
        <end position="76"/>
    </location>
</feature>
<evidence type="ECO:0000256" key="3">
    <source>
        <dbReference type="ARBA" id="ARBA00022543"/>
    </source>
</evidence>
<comment type="subcellular location">
    <subcellularLocation>
        <location evidence="1">Membrane</location>
        <topology evidence="1">Multi-pass membrane protein</topology>
    </subcellularLocation>
</comment>
<dbReference type="GO" id="GO:0007601">
    <property type="term" value="P:visual perception"/>
    <property type="evidence" value="ECO:0007669"/>
    <property type="project" value="UniProtKB-KW"/>
</dbReference>
<evidence type="ECO:0000256" key="2">
    <source>
        <dbReference type="ARBA" id="ARBA00010663"/>
    </source>
</evidence>
<comment type="caution">
    <text evidence="17">The sequence shown here is derived from an EMBL/GenBank/DDBJ whole genome shotgun (WGS) entry which is preliminary data.</text>
</comment>
<evidence type="ECO:0000256" key="7">
    <source>
        <dbReference type="ARBA" id="ARBA00022989"/>
    </source>
</evidence>
<dbReference type="Proteomes" id="UP001151699">
    <property type="component" value="Chromosome B"/>
</dbReference>
<keyword evidence="5 15" id="KW-0812">Transmembrane</keyword>
<protein>
    <submittedName>
        <fullName evidence="17">Opsin, ultraviolet-sensitive</fullName>
    </submittedName>
</protein>
<keyword evidence="8" id="KW-0157">Chromophore</keyword>
<dbReference type="InterPro" id="IPR017452">
    <property type="entry name" value="GPCR_Rhodpsn_7TM"/>
</dbReference>
<evidence type="ECO:0000256" key="6">
    <source>
        <dbReference type="ARBA" id="ARBA00022925"/>
    </source>
</evidence>
<dbReference type="InterPro" id="IPR050125">
    <property type="entry name" value="GPCR_opsins"/>
</dbReference>
<keyword evidence="12" id="KW-0325">Glycoprotein</keyword>
<evidence type="ECO:0000313" key="18">
    <source>
        <dbReference type="Proteomes" id="UP001151699"/>
    </source>
</evidence>
<keyword evidence="11" id="KW-0675">Receptor</keyword>
<feature type="domain" description="G-protein coupled receptors family 1 profile" evidence="16">
    <location>
        <begin position="1"/>
        <end position="151"/>
    </location>
</feature>
<dbReference type="PROSITE" id="PS00238">
    <property type="entry name" value="OPSIN"/>
    <property type="match status" value="1"/>
</dbReference>
<dbReference type="InterPro" id="IPR000276">
    <property type="entry name" value="GPCR_Rhodpsn"/>
</dbReference>
<evidence type="ECO:0000256" key="10">
    <source>
        <dbReference type="ARBA" id="ARBA00023136"/>
    </source>
</evidence>
<organism evidence="17 18">
    <name type="scientific">Pseudolycoriella hygida</name>
    <dbReference type="NCBI Taxonomy" id="35572"/>
    <lineage>
        <taxon>Eukaryota</taxon>
        <taxon>Metazoa</taxon>
        <taxon>Ecdysozoa</taxon>
        <taxon>Arthropoda</taxon>
        <taxon>Hexapoda</taxon>
        <taxon>Insecta</taxon>
        <taxon>Pterygota</taxon>
        <taxon>Neoptera</taxon>
        <taxon>Endopterygota</taxon>
        <taxon>Diptera</taxon>
        <taxon>Nematocera</taxon>
        <taxon>Sciaroidea</taxon>
        <taxon>Sciaridae</taxon>
        <taxon>Pseudolycoriella</taxon>
    </lineage>
</organism>
<dbReference type="EMBL" id="WJQU01000002">
    <property type="protein sequence ID" value="KAJ6643343.1"/>
    <property type="molecule type" value="Genomic_DNA"/>
</dbReference>
<dbReference type="GO" id="GO:0009881">
    <property type="term" value="F:photoreceptor activity"/>
    <property type="evidence" value="ECO:0007669"/>
    <property type="project" value="UniProtKB-KW"/>
</dbReference>